<gene>
    <name evidence="1" type="ORF">PTSG_07618</name>
</gene>
<dbReference type="KEGG" id="sre:PTSG_07618"/>
<evidence type="ECO:0000313" key="2">
    <source>
        <dbReference type="Proteomes" id="UP000007799"/>
    </source>
</evidence>
<keyword evidence="2" id="KW-1185">Reference proteome</keyword>
<evidence type="ECO:0000313" key="1">
    <source>
        <dbReference type="EMBL" id="EGD76501.1"/>
    </source>
</evidence>
<evidence type="ECO:0008006" key="3">
    <source>
        <dbReference type="Google" id="ProtNLM"/>
    </source>
</evidence>
<dbReference type="GeneID" id="16071975"/>
<organism evidence="2">
    <name type="scientific">Salpingoeca rosetta (strain ATCC 50818 / BSB-021)</name>
    <dbReference type="NCBI Taxonomy" id="946362"/>
    <lineage>
        <taxon>Eukaryota</taxon>
        <taxon>Choanoflagellata</taxon>
        <taxon>Craspedida</taxon>
        <taxon>Salpingoecidae</taxon>
        <taxon>Salpingoeca</taxon>
    </lineage>
</organism>
<dbReference type="AlphaFoldDB" id="F2UHA2"/>
<name>F2UHA2_SALR5</name>
<sequence length="156" mass="17207">MAGVDDDTALAFWVAEEKSNAAQAGQARRATHATEAQELFTLDSRFLFTLKFLGRVSGVRRSGSELIEYIDEQKLQGNVAHVATAQDAVRMCLTRYGVKVTDINEENVIVVETGKTDSDTCVYFLYQARSEDEASRVCAVFGKAFHLLQAHVNSPT</sequence>
<dbReference type="RefSeq" id="XP_004991415.1">
    <property type="nucleotide sequence ID" value="XM_004991358.1"/>
</dbReference>
<dbReference type="OrthoDB" id="10060702at2759"/>
<dbReference type="Gene3D" id="2.30.29.30">
    <property type="entry name" value="Pleckstrin-homology domain (PH domain)/Phosphotyrosine-binding domain (PTB)"/>
    <property type="match status" value="2"/>
</dbReference>
<protein>
    <recommendedName>
        <fullName evidence="3">PID domain-containing protein</fullName>
    </recommendedName>
</protein>
<reference evidence="1" key="1">
    <citation type="submission" date="2009-08" db="EMBL/GenBank/DDBJ databases">
        <title>Annotation of Salpingoeca rosetta.</title>
        <authorList>
            <consortium name="The Broad Institute Genome Sequencing Platform"/>
            <person name="Russ C."/>
            <person name="Cuomo C."/>
            <person name="Burger G."/>
            <person name="Gray M.W."/>
            <person name="Holland P.W.H."/>
            <person name="King N."/>
            <person name="Lang F.B.F."/>
            <person name="Roger A.J."/>
            <person name="Ruiz-Trillo I."/>
            <person name="Young S.K."/>
            <person name="Zeng Q."/>
            <person name="Gargeya S."/>
            <person name="Alvarado L."/>
            <person name="Berlin A."/>
            <person name="Chapman S.B."/>
            <person name="Chen Z."/>
            <person name="Freedman E."/>
            <person name="Gellesch M."/>
            <person name="Goldberg J."/>
            <person name="Griggs A."/>
            <person name="Gujja S."/>
            <person name="Heilman E."/>
            <person name="Heiman D."/>
            <person name="Howarth C."/>
            <person name="Mehta T."/>
            <person name="Neiman D."/>
            <person name="Pearson M."/>
            <person name="Roberts A."/>
            <person name="Saif S."/>
            <person name="Shea T."/>
            <person name="Shenoy N."/>
            <person name="Sisk P."/>
            <person name="Stolte C."/>
            <person name="Sykes S."/>
            <person name="White J."/>
            <person name="Yandava C."/>
            <person name="Haas B."/>
            <person name="Nusbaum C."/>
            <person name="Birren B."/>
        </authorList>
    </citation>
    <scope>NUCLEOTIDE SEQUENCE [LARGE SCALE GENOMIC DNA]</scope>
    <source>
        <strain evidence="1">ATCC 50818</strain>
    </source>
</reference>
<dbReference type="InterPro" id="IPR011993">
    <property type="entry name" value="PH-like_dom_sf"/>
</dbReference>
<dbReference type="Proteomes" id="UP000007799">
    <property type="component" value="Unassembled WGS sequence"/>
</dbReference>
<proteinExistence type="predicted"/>
<accession>F2UHA2</accession>
<dbReference type="EMBL" id="GL832974">
    <property type="protein sequence ID" value="EGD76501.1"/>
    <property type="molecule type" value="Genomic_DNA"/>
</dbReference>
<dbReference type="InParanoid" id="F2UHA2"/>